<proteinExistence type="predicted"/>
<keyword evidence="2" id="KW-1185">Reference proteome</keyword>
<name>A0A371CIX4_9APHY</name>
<accession>A0A371CIX4</accession>
<dbReference type="EMBL" id="KZ857573">
    <property type="protein sequence ID" value="RDX40231.1"/>
    <property type="molecule type" value="Genomic_DNA"/>
</dbReference>
<protein>
    <submittedName>
        <fullName evidence="1">Uncharacterized protein</fullName>
    </submittedName>
</protein>
<evidence type="ECO:0000313" key="2">
    <source>
        <dbReference type="Proteomes" id="UP000256964"/>
    </source>
</evidence>
<reference evidence="1 2" key="1">
    <citation type="journal article" date="2018" name="Biotechnol. Biofuels">
        <title>Integrative visual omics of the white-rot fungus Polyporus brumalis exposes the biotechnological potential of its oxidative enzymes for delignifying raw plant biomass.</title>
        <authorList>
            <person name="Miyauchi S."/>
            <person name="Rancon A."/>
            <person name="Drula E."/>
            <person name="Hage H."/>
            <person name="Chaduli D."/>
            <person name="Favel A."/>
            <person name="Grisel S."/>
            <person name="Henrissat B."/>
            <person name="Herpoel-Gimbert I."/>
            <person name="Ruiz-Duenas F.J."/>
            <person name="Chevret D."/>
            <person name="Hainaut M."/>
            <person name="Lin J."/>
            <person name="Wang M."/>
            <person name="Pangilinan J."/>
            <person name="Lipzen A."/>
            <person name="Lesage-Meessen L."/>
            <person name="Navarro D."/>
            <person name="Riley R."/>
            <person name="Grigoriev I.V."/>
            <person name="Zhou S."/>
            <person name="Raouche S."/>
            <person name="Rosso M.N."/>
        </authorList>
    </citation>
    <scope>NUCLEOTIDE SEQUENCE [LARGE SCALE GENOMIC DNA]</scope>
    <source>
        <strain evidence="1 2">BRFM 1820</strain>
    </source>
</reference>
<dbReference type="AlphaFoldDB" id="A0A371CIX4"/>
<feature type="non-terminal residue" evidence="1">
    <location>
        <position position="1"/>
    </location>
</feature>
<dbReference type="OrthoDB" id="3010354at2759"/>
<organism evidence="1 2">
    <name type="scientific">Lentinus brumalis</name>
    <dbReference type="NCBI Taxonomy" id="2498619"/>
    <lineage>
        <taxon>Eukaryota</taxon>
        <taxon>Fungi</taxon>
        <taxon>Dikarya</taxon>
        <taxon>Basidiomycota</taxon>
        <taxon>Agaricomycotina</taxon>
        <taxon>Agaricomycetes</taxon>
        <taxon>Polyporales</taxon>
        <taxon>Polyporaceae</taxon>
        <taxon>Lentinus</taxon>
    </lineage>
</organism>
<gene>
    <name evidence="1" type="ORF">OH76DRAFT_1299366</name>
</gene>
<sequence>WTTDEEHAWLSLRKKGFADAQADGTTRAFLNATTESFLGDLPRQPPTDAQIAEHNGDVEAAIQAQKKKVRNQIEWWFRNRARANATGSGSGSTTVLNLTRRRAQPLHPYQAYMHL</sequence>
<dbReference type="Proteomes" id="UP000256964">
    <property type="component" value="Unassembled WGS sequence"/>
</dbReference>
<feature type="non-terminal residue" evidence="1">
    <location>
        <position position="115"/>
    </location>
</feature>
<evidence type="ECO:0000313" key="1">
    <source>
        <dbReference type="EMBL" id="RDX40231.1"/>
    </source>
</evidence>